<proteinExistence type="predicted"/>
<dbReference type="InterPro" id="IPR016024">
    <property type="entry name" value="ARM-type_fold"/>
</dbReference>
<evidence type="ECO:0000313" key="3">
    <source>
        <dbReference type="EMBL" id="ELR52600.1"/>
    </source>
</evidence>
<dbReference type="PANTHER" id="PTHR47081:SF1">
    <property type="entry name" value="ARMADILLO REPEAT-CONTAINING X-LINKED PROTEIN 4"/>
    <property type="match status" value="1"/>
</dbReference>
<feature type="compositionally biased region" description="Basic and acidic residues" evidence="1">
    <location>
        <begin position="492"/>
        <end position="503"/>
    </location>
</feature>
<feature type="non-terminal residue" evidence="3">
    <location>
        <position position="1"/>
    </location>
</feature>
<gene>
    <name evidence="3" type="ORF">M91_18898</name>
</gene>
<feature type="compositionally biased region" description="Polar residues" evidence="1">
    <location>
        <begin position="180"/>
        <end position="193"/>
    </location>
</feature>
<dbReference type="STRING" id="72004.ENSBMUP00000015204"/>
<evidence type="ECO:0000259" key="2">
    <source>
        <dbReference type="Pfam" id="PF04826"/>
    </source>
</evidence>
<evidence type="ECO:0000313" key="4">
    <source>
        <dbReference type="Proteomes" id="UP000011080"/>
    </source>
</evidence>
<feature type="region of interest" description="Disordered" evidence="1">
    <location>
        <begin position="1"/>
        <end position="21"/>
    </location>
</feature>
<dbReference type="PANTHER" id="PTHR47081">
    <property type="match status" value="1"/>
</dbReference>
<dbReference type="Gene3D" id="1.25.10.10">
    <property type="entry name" value="Leucine-rich Repeat Variant"/>
    <property type="match status" value="1"/>
</dbReference>
<feature type="compositionally biased region" description="Low complexity" evidence="1">
    <location>
        <begin position="162"/>
        <end position="179"/>
    </location>
</feature>
<evidence type="ECO:0000256" key="1">
    <source>
        <dbReference type="SAM" id="MobiDB-lite"/>
    </source>
</evidence>
<feature type="non-terminal residue" evidence="3">
    <location>
        <position position="823"/>
    </location>
</feature>
<sequence length="823" mass="88460">ETRPKPKTGAETGARDRSGAEVETKVIATDRSKAYSQAKAMAEAKTETQSEARTVAGTVIITEAVILTDAKASEVAMKEAVTQTDSGSGKLIKKEAVTQTKTKAWALGTKARDGYWENSTSWADDENEANTESWSVAKSENEVGIQSWAGAGDQASGGFWAGGQASQQSWAGGQANGAQVSDSSWAGGQTSGVSWTGGEAIGVSWAVVENQANGASWTGAEAQAGGNVVNIGYWAVAVDQATGGSWILTSDLSGGATWVGTSDLAKPRLEVQASSLARAGGQADGQSRLGPEDQPSGGSWANSGDQASGGFLVGAVDQANEGSWVGGHQAGSEAKPRYEDQAKSGRVSWADSAVFWSSAQDQAIGGSCPGLADQASGGSWTGTGSQASESAGVEAREGSWFGAGSEASTGSWFWRGEKVCIVSSPGDKNEAKASGRSWTLAGDVDEDELSRASSPDIEEISLSFERGARHKVSNKDKLEAAGGVEAKSCSWDGKRNRSEDKSVPKTKAKKTAESRVSCPSMVPGAGMGSWAGAMIWTEMKFPYQNESCFPPEDELRKQIRSGEKTQPWVCRCKRENNMDPRELEKLICMIEMTEDPSIHEIANNALYNSRDYPFSHEIIRNAGRISIIEGLLNNPYPSVRQKALNALNNISVAAENHRKVKTYLNQVCEDTITYPLNSNVQLAGLRLIKHLTIISEYQHMVTNYISEFLRLLTVGSGETKDHILGMLLNFSKNPSMTKDLLIANAPASLINIFSKKETKENILNALSLFENINYHFKRRAKVFTQDKFSKNSLYFIFQRPKACAKKLRILAAEYNDPEVKERV</sequence>
<feature type="region of interest" description="Disordered" evidence="1">
    <location>
        <begin position="483"/>
        <end position="517"/>
    </location>
</feature>
<dbReference type="Proteomes" id="UP000011080">
    <property type="component" value="Unassembled WGS sequence"/>
</dbReference>
<feature type="region of interest" description="Disordered" evidence="1">
    <location>
        <begin position="160"/>
        <end position="193"/>
    </location>
</feature>
<dbReference type="AlphaFoldDB" id="L8I7Z9"/>
<feature type="compositionally biased region" description="Polar residues" evidence="1">
    <location>
        <begin position="296"/>
        <end position="306"/>
    </location>
</feature>
<accession>L8I7Z9</accession>
<dbReference type="EMBL" id="JH881711">
    <property type="protein sequence ID" value="ELR52600.1"/>
    <property type="molecule type" value="Genomic_DNA"/>
</dbReference>
<feature type="region of interest" description="Disordered" evidence="1">
    <location>
        <begin position="367"/>
        <end position="387"/>
    </location>
</feature>
<protein>
    <recommendedName>
        <fullName evidence="2">Armadillo repeat-containing domain-containing protein</fullName>
    </recommendedName>
</protein>
<dbReference type="InterPro" id="IPR006911">
    <property type="entry name" value="ARM-rpt_dom"/>
</dbReference>
<name>L8I7Z9_9CETA</name>
<dbReference type="SUPFAM" id="SSF48371">
    <property type="entry name" value="ARM repeat"/>
    <property type="match status" value="1"/>
</dbReference>
<feature type="region of interest" description="Disordered" evidence="1">
    <location>
        <begin position="275"/>
        <end position="307"/>
    </location>
</feature>
<organism evidence="3 4">
    <name type="scientific">Bos mutus</name>
    <name type="common">wild yak</name>
    <dbReference type="NCBI Taxonomy" id="72004"/>
    <lineage>
        <taxon>Eukaryota</taxon>
        <taxon>Metazoa</taxon>
        <taxon>Chordata</taxon>
        <taxon>Craniata</taxon>
        <taxon>Vertebrata</taxon>
        <taxon>Euteleostomi</taxon>
        <taxon>Mammalia</taxon>
        <taxon>Eutheria</taxon>
        <taxon>Laurasiatheria</taxon>
        <taxon>Artiodactyla</taxon>
        <taxon>Ruminantia</taxon>
        <taxon>Pecora</taxon>
        <taxon>Bovidae</taxon>
        <taxon>Bovinae</taxon>
        <taxon>Bos</taxon>
    </lineage>
</organism>
<feature type="domain" description="Armadillo repeat-containing" evidence="2">
    <location>
        <begin position="579"/>
        <end position="798"/>
    </location>
</feature>
<dbReference type="Pfam" id="PF04826">
    <property type="entry name" value="Arm_2"/>
    <property type="match status" value="1"/>
</dbReference>
<feature type="compositionally biased region" description="Polar residues" evidence="1">
    <location>
        <begin position="376"/>
        <end position="387"/>
    </location>
</feature>
<reference evidence="3 4" key="1">
    <citation type="journal article" date="2012" name="Nat. Genet.">
        <title>The yak genome and adaptation to life at high altitude.</title>
        <authorList>
            <person name="Qiu Q."/>
            <person name="Zhang G."/>
            <person name="Ma T."/>
            <person name="Qian W."/>
            <person name="Wang J."/>
            <person name="Ye Z."/>
            <person name="Cao C."/>
            <person name="Hu Q."/>
            <person name="Kim J."/>
            <person name="Larkin D.M."/>
            <person name="Auvil L."/>
            <person name="Capitanu B."/>
            <person name="Ma J."/>
            <person name="Lewin H.A."/>
            <person name="Qian X."/>
            <person name="Lang Y."/>
            <person name="Zhou R."/>
            <person name="Wang L."/>
            <person name="Wang K."/>
            <person name="Xia J."/>
            <person name="Liao S."/>
            <person name="Pan S."/>
            <person name="Lu X."/>
            <person name="Hou H."/>
            <person name="Wang Y."/>
            <person name="Zang X."/>
            <person name="Yin Y."/>
            <person name="Ma H."/>
            <person name="Zhang J."/>
            <person name="Wang Z."/>
            <person name="Zhang Y."/>
            <person name="Zhang D."/>
            <person name="Yonezawa T."/>
            <person name="Hasegawa M."/>
            <person name="Zhong Y."/>
            <person name="Liu W."/>
            <person name="Zhang Y."/>
            <person name="Huang Z."/>
            <person name="Zhang S."/>
            <person name="Long R."/>
            <person name="Yang H."/>
            <person name="Wang J."/>
            <person name="Lenstra J.A."/>
            <person name="Cooper D.N."/>
            <person name="Wu Y."/>
            <person name="Wang J."/>
            <person name="Shi P."/>
            <person name="Wang J."/>
            <person name="Liu J."/>
        </authorList>
    </citation>
    <scope>NUCLEOTIDE SEQUENCE [LARGE SCALE GENOMIC DNA]</scope>
    <source>
        <strain evidence="4">yakQH1</strain>
    </source>
</reference>
<dbReference type="InterPro" id="IPR011989">
    <property type="entry name" value="ARM-like"/>
</dbReference>